<keyword evidence="4" id="KW-1185">Reference proteome</keyword>
<feature type="compositionally biased region" description="Basic and acidic residues" evidence="1">
    <location>
        <begin position="23"/>
        <end position="39"/>
    </location>
</feature>
<comment type="caution">
    <text evidence="3">The sequence shown here is derived from an EMBL/GenBank/DDBJ whole genome shotgun (WGS) entry which is preliminary data.</text>
</comment>
<evidence type="ECO:0000256" key="2">
    <source>
        <dbReference type="SAM" id="SignalP"/>
    </source>
</evidence>
<keyword evidence="2" id="KW-0732">Signal</keyword>
<proteinExistence type="predicted"/>
<protein>
    <submittedName>
        <fullName evidence="3">Uncharacterized protein</fullName>
    </submittedName>
</protein>
<dbReference type="AlphaFoldDB" id="A0AAV6VDI8"/>
<sequence length="135" mass="15822">MKFTLLIVVGLCLIVSLEAKREREDSERQRGDRGRDDGQFSRQRGRRNNRMKVPFPMFPSCNDFNEEYMMKMRELRRLNKIGPNVCKDQDRTVCHQKDRDTVRCALTDEIPEECLQEINDFLEAASCTTTTETTP</sequence>
<organism evidence="3 4">
    <name type="scientific">Oedothorax gibbosus</name>
    <dbReference type="NCBI Taxonomy" id="931172"/>
    <lineage>
        <taxon>Eukaryota</taxon>
        <taxon>Metazoa</taxon>
        <taxon>Ecdysozoa</taxon>
        <taxon>Arthropoda</taxon>
        <taxon>Chelicerata</taxon>
        <taxon>Arachnida</taxon>
        <taxon>Araneae</taxon>
        <taxon>Araneomorphae</taxon>
        <taxon>Entelegynae</taxon>
        <taxon>Araneoidea</taxon>
        <taxon>Linyphiidae</taxon>
        <taxon>Erigoninae</taxon>
        <taxon>Oedothorax</taxon>
    </lineage>
</organism>
<dbReference type="EMBL" id="JAFNEN010000112">
    <property type="protein sequence ID" value="KAG8193970.1"/>
    <property type="molecule type" value="Genomic_DNA"/>
</dbReference>
<feature type="region of interest" description="Disordered" evidence="1">
    <location>
        <begin position="23"/>
        <end position="54"/>
    </location>
</feature>
<evidence type="ECO:0000313" key="3">
    <source>
        <dbReference type="EMBL" id="KAG8193970.1"/>
    </source>
</evidence>
<gene>
    <name evidence="3" type="ORF">JTE90_013665</name>
</gene>
<feature type="chain" id="PRO_5043697824" evidence="2">
    <location>
        <begin position="20"/>
        <end position="135"/>
    </location>
</feature>
<reference evidence="3 4" key="1">
    <citation type="journal article" date="2022" name="Nat. Ecol. Evol.">
        <title>A masculinizing supergene underlies an exaggerated male reproductive morph in a spider.</title>
        <authorList>
            <person name="Hendrickx F."/>
            <person name="De Corte Z."/>
            <person name="Sonet G."/>
            <person name="Van Belleghem S.M."/>
            <person name="Kostlbacher S."/>
            <person name="Vangestel C."/>
        </authorList>
    </citation>
    <scope>NUCLEOTIDE SEQUENCE [LARGE SCALE GENOMIC DNA]</scope>
    <source>
        <strain evidence="3">W744_W776</strain>
    </source>
</reference>
<name>A0AAV6VDI8_9ARAC</name>
<evidence type="ECO:0000256" key="1">
    <source>
        <dbReference type="SAM" id="MobiDB-lite"/>
    </source>
</evidence>
<accession>A0AAV6VDI8</accession>
<feature type="signal peptide" evidence="2">
    <location>
        <begin position="1"/>
        <end position="19"/>
    </location>
</feature>
<evidence type="ECO:0000313" key="4">
    <source>
        <dbReference type="Proteomes" id="UP000827092"/>
    </source>
</evidence>
<dbReference type="Proteomes" id="UP000827092">
    <property type="component" value="Unassembled WGS sequence"/>
</dbReference>